<dbReference type="GeneID" id="19327151"/>
<comment type="similarity">
    <text evidence="1">Belongs to the NmrA-type oxidoreductase family. Isoflavone reductase subfamily.</text>
</comment>
<dbReference type="Gene3D" id="3.40.50.720">
    <property type="entry name" value="NAD(P)-binding Rossmann-like Domain"/>
    <property type="match status" value="1"/>
</dbReference>
<keyword evidence="6" id="KW-1185">Reference proteome</keyword>
<accession>R8BX01</accession>
<dbReference type="GO" id="GO:0016491">
    <property type="term" value="F:oxidoreductase activity"/>
    <property type="evidence" value="ECO:0007669"/>
    <property type="project" value="UniProtKB-KW"/>
</dbReference>
<sequence>MQNRIDRVAIIGAGGHIGSAMAKELLKIGKTVTGLTRAASTSNLPSGVKAIVIDYDDESSLIKALEGQDFLIISLAIRAPAETHSKIVRAAAKAGIQYIMPNVYGYDFWGNEKLGNDTTLGPQFGVYWEDVKKAGIHSVVLTCGYWYEWSLGLGEDLFGFDIKKRSGVLLDGGNVKINTSTWAQCGRAVAALLNLPILQQDQSDTSATISRYFDNMLFISSFRVSQRDMYESLKRVTGTTDADWNIREDNAERRWKEASERVAKGDFSAHPMRIYSRIFFDNGDGDYETSHGLDNDVLGLPREDLDAATRETIRMLENNELPVH</sequence>
<protein>
    <submittedName>
        <fullName evidence="5">Putative oxidoreductase-protein</fullName>
    </submittedName>
</protein>
<evidence type="ECO:0000256" key="3">
    <source>
        <dbReference type="ARBA" id="ARBA00023002"/>
    </source>
</evidence>
<dbReference type="RefSeq" id="XP_007911434.1">
    <property type="nucleotide sequence ID" value="XM_007913243.1"/>
</dbReference>
<evidence type="ECO:0000313" key="6">
    <source>
        <dbReference type="Proteomes" id="UP000014074"/>
    </source>
</evidence>
<dbReference type="InterPro" id="IPR036291">
    <property type="entry name" value="NAD(P)-bd_dom_sf"/>
</dbReference>
<evidence type="ECO:0000256" key="1">
    <source>
        <dbReference type="ARBA" id="ARBA00005725"/>
    </source>
</evidence>
<proteinExistence type="inferred from homology"/>
<dbReference type="EMBL" id="KB932812">
    <property type="protein sequence ID" value="EOO03911.1"/>
    <property type="molecule type" value="Genomic_DNA"/>
</dbReference>
<dbReference type="PANTHER" id="PTHR47706:SF7">
    <property type="entry name" value="CIPA-LIKE, PUTATIVE (AFU_ORTHOLOGUE AFUA_1G01630)-RELATED"/>
    <property type="match status" value="1"/>
</dbReference>
<reference evidence="6" key="1">
    <citation type="journal article" date="2013" name="Genome Announc.">
        <title>Draft genome sequence of the ascomycete Phaeoacremonium aleophilum strain UCR-PA7, a causal agent of the esca disease complex in grapevines.</title>
        <authorList>
            <person name="Blanco-Ulate B."/>
            <person name="Rolshausen P."/>
            <person name="Cantu D."/>
        </authorList>
    </citation>
    <scope>NUCLEOTIDE SEQUENCE [LARGE SCALE GENOMIC DNA]</scope>
    <source>
        <strain evidence="6">UCR-PA7</strain>
    </source>
</reference>
<name>R8BX01_PHAM7</name>
<dbReference type="HOGENOM" id="CLU_044876_1_1_1"/>
<dbReference type="AlphaFoldDB" id="R8BX01"/>
<dbReference type="KEGG" id="tmn:UCRPA7_649"/>
<dbReference type="InterPro" id="IPR051609">
    <property type="entry name" value="NmrA/Isoflavone_reductase-like"/>
</dbReference>
<dbReference type="InterPro" id="IPR016040">
    <property type="entry name" value="NAD(P)-bd_dom"/>
</dbReference>
<evidence type="ECO:0000256" key="2">
    <source>
        <dbReference type="ARBA" id="ARBA00022857"/>
    </source>
</evidence>
<evidence type="ECO:0000313" key="5">
    <source>
        <dbReference type="EMBL" id="EOO03911.1"/>
    </source>
</evidence>
<dbReference type="SUPFAM" id="SSF51735">
    <property type="entry name" value="NAD(P)-binding Rossmann-fold domains"/>
    <property type="match status" value="1"/>
</dbReference>
<keyword evidence="3" id="KW-0560">Oxidoreductase</keyword>
<dbReference type="eggNOG" id="ENOG502QTQ8">
    <property type="taxonomic scope" value="Eukaryota"/>
</dbReference>
<feature type="domain" description="NAD(P)-binding" evidence="4">
    <location>
        <begin position="12"/>
        <end position="108"/>
    </location>
</feature>
<dbReference type="Pfam" id="PF13460">
    <property type="entry name" value="NAD_binding_10"/>
    <property type="match status" value="1"/>
</dbReference>
<dbReference type="PANTHER" id="PTHR47706">
    <property type="entry name" value="NMRA-LIKE FAMILY PROTEIN"/>
    <property type="match status" value="1"/>
</dbReference>
<keyword evidence="2" id="KW-0521">NADP</keyword>
<dbReference type="OrthoDB" id="419598at2759"/>
<organism evidence="5 6">
    <name type="scientific">Phaeoacremonium minimum (strain UCR-PA7)</name>
    <name type="common">Esca disease fungus</name>
    <name type="synonym">Togninia minima</name>
    <dbReference type="NCBI Taxonomy" id="1286976"/>
    <lineage>
        <taxon>Eukaryota</taxon>
        <taxon>Fungi</taxon>
        <taxon>Dikarya</taxon>
        <taxon>Ascomycota</taxon>
        <taxon>Pezizomycotina</taxon>
        <taxon>Sordariomycetes</taxon>
        <taxon>Sordariomycetidae</taxon>
        <taxon>Togniniales</taxon>
        <taxon>Togniniaceae</taxon>
        <taxon>Phaeoacremonium</taxon>
    </lineage>
</organism>
<evidence type="ECO:0000259" key="4">
    <source>
        <dbReference type="Pfam" id="PF13460"/>
    </source>
</evidence>
<gene>
    <name evidence="5" type="ORF">UCRPA7_649</name>
</gene>
<dbReference type="Proteomes" id="UP000014074">
    <property type="component" value="Unassembled WGS sequence"/>
</dbReference>